<dbReference type="GO" id="GO:0006313">
    <property type="term" value="P:DNA transposition"/>
    <property type="evidence" value="ECO:0007669"/>
    <property type="project" value="InterPro"/>
</dbReference>
<dbReference type="PANTHER" id="PTHR10948:SF23">
    <property type="entry name" value="TRANSPOSASE INSI FOR INSERTION SEQUENCE ELEMENT IS30A-RELATED"/>
    <property type="match status" value="1"/>
</dbReference>
<keyword evidence="5" id="KW-0233">DNA recombination</keyword>
<dbReference type="EMBL" id="PFWU01000016">
    <property type="protein sequence ID" value="PJA45912.1"/>
    <property type="molecule type" value="Genomic_DNA"/>
</dbReference>
<name>A0A2M7XDK3_9BACT</name>
<evidence type="ECO:0000256" key="5">
    <source>
        <dbReference type="ARBA" id="ARBA00023172"/>
    </source>
</evidence>
<dbReference type="GO" id="GO:0005829">
    <property type="term" value="C:cytosol"/>
    <property type="evidence" value="ECO:0007669"/>
    <property type="project" value="TreeGrafter"/>
</dbReference>
<dbReference type="InterPro" id="IPR053392">
    <property type="entry name" value="Transposase_IS30-like"/>
</dbReference>
<dbReference type="PROSITE" id="PS50994">
    <property type="entry name" value="INTEGRASE"/>
    <property type="match status" value="1"/>
</dbReference>
<dbReference type="AlphaFoldDB" id="A0A2M7XDK3"/>
<sequence>MQSCKYLRLSDSEREEISLGIASGKKLCEIAQHLNRHTSTVSREVARNGGIDGYRAFRAGNKARRNATSRKHGHRRIFKEAPLHAFVLSGLRERWSPREIVRRMEMAYPQDISMRISHEAIYQYVYVLPRGSLKKELLSCLRQERKYRRKKGGRKGKPEETRGKIADMLSIEERPKEVEDRIIPGHWEGDLIMGKYKRSAMGTLVERTTRYTIMVPLGRQKDAVSVRKAYAKAMRTIPKELTKTLTYDQGKEMSEHKKFTIDTGIQVYFAHPGSPWERGTNENTNGLIRQYFPKGTEFDKVSTREIKRVQRQLNNRPRAALGFYKPDEKFNELVALNS</sequence>
<dbReference type="Gene3D" id="3.30.420.10">
    <property type="entry name" value="Ribonuclease H-like superfamily/Ribonuclease H"/>
    <property type="match status" value="1"/>
</dbReference>
<dbReference type="GO" id="GO:0015074">
    <property type="term" value="P:DNA integration"/>
    <property type="evidence" value="ECO:0007669"/>
    <property type="project" value="InterPro"/>
</dbReference>
<dbReference type="InterPro" id="IPR051917">
    <property type="entry name" value="Transposase-Integrase"/>
</dbReference>
<comment type="caution">
    <text evidence="7">The sequence shown here is derived from an EMBL/GenBank/DDBJ whole genome shotgun (WGS) entry which is preliminary data.</text>
</comment>
<keyword evidence="3" id="KW-0815">Transposition</keyword>
<dbReference type="InterPro" id="IPR025246">
    <property type="entry name" value="IS30-like_HTH"/>
</dbReference>
<comment type="function">
    <text evidence="1">Required for the transposition of the insertion element.</text>
</comment>
<evidence type="ECO:0000256" key="1">
    <source>
        <dbReference type="ARBA" id="ARBA00002190"/>
    </source>
</evidence>
<evidence type="ECO:0000259" key="6">
    <source>
        <dbReference type="PROSITE" id="PS50994"/>
    </source>
</evidence>
<evidence type="ECO:0000256" key="3">
    <source>
        <dbReference type="ARBA" id="ARBA00022578"/>
    </source>
</evidence>
<protein>
    <submittedName>
        <fullName evidence="7">IS30 family transposase</fullName>
    </submittedName>
</protein>
<dbReference type="PANTHER" id="PTHR10948">
    <property type="entry name" value="TRANSPOSASE"/>
    <property type="match status" value="1"/>
</dbReference>
<evidence type="ECO:0000256" key="4">
    <source>
        <dbReference type="ARBA" id="ARBA00023125"/>
    </source>
</evidence>
<reference evidence="8" key="1">
    <citation type="submission" date="2017-09" db="EMBL/GenBank/DDBJ databases">
        <title>Depth-based differentiation of microbial function through sediment-hosted aquifers and enrichment of novel symbionts in the deep terrestrial subsurface.</title>
        <authorList>
            <person name="Probst A.J."/>
            <person name="Ladd B."/>
            <person name="Jarett J.K."/>
            <person name="Geller-Mcgrath D.E."/>
            <person name="Sieber C.M.K."/>
            <person name="Emerson J.B."/>
            <person name="Anantharaman K."/>
            <person name="Thomas B.C."/>
            <person name="Malmstrom R."/>
            <person name="Stieglmeier M."/>
            <person name="Klingl A."/>
            <person name="Woyke T."/>
            <person name="Ryan C.M."/>
            <person name="Banfield J.F."/>
        </authorList>
    </citation>
    <scope>NUCLEOTIDE SEQUENCE [LARGE SCALE GENOMIC DNA]</scope>
</reference>
<dbReference type="SUPFAM" id="SSF53098">
    <property type="entry name" value="Ribonuclease H-like"/>
    <property type="match status" value="1"/>
</dbReference>
<accession>A0A2M7XDK3</accession>
<organism evidence="7 8">
    <name type="scientific">Candidatus Uhrbacteria bacterium CG_4_9_14_3_um_filter_50_9</name>
    <dbReference type="NCBI Taxonomy" id="1975035"/>
    <lineage>
        <taxon>Bacteria</taxon>
        <taxon>Candidatus Uhriibacteriota</taxon>
    </lineage>
</organism>
<dbReference type="Pfam" id="PF00665">
    <property type="entry name" value="rve"/>
    <property type="match status" value="1"/>
</dbReference>
<dbReference type="NCBIfam" id="NF033563">
    <property type="entry name" value="transpos_IS30"/>
    <property type="match status" value="1"/>
</dbReference>
<evidence type="ECO:0000256" key="2">
    <source>
        <dbReference type="ARBA" id="ARBA00006363"/>
    </source>
</evidence>
<dbReference type="GO" id="GO:0003677">
    <property type="term" value="F:DNA binding"/>
    <property type="evidence" value="ECO:0007669"/>
    <property type="project" value="UniProtKB-KW"/>
</dbReference>
<dbReference type="InterPro" id="IPR012337">
    <property type="entry name" value="RNaseH-like_sf"/>
</dbReference>
<gene>
    <name evidence="7" type="ORF">CO174_01275</name>
</gene>
<comment type="similarity">
    <text evidence="2">Belongs to the transposase IS30 family.</text>
</comment>
<dbReference type="InterPro" id="IPR036397">
    <property type="entry name" value="RNaseH_sf"/>
</dbReference>
<evidence type="ECO:0000313" key="7">
    <source>
        <dbReference type="EMBL" id="PJA45912.1"/>
    </source>
</evidence>
<dbReference type="GO" id="GO:0004803">
    <property type="term" value="F:transposase activity"/>
    <property type="evidence" value="ECO:0007669"/>
    <property type="project" value="InterPro"/>
</dbReference>
<proteinExistence type="inferred from homology"/>
<feature type="domain" description="Integrase catalytic" evidence="6">
    <location>
        <begin position="171"/>
        <end position="334"/>
    </location>
</feature>
<dbReference type="InterPro" id="IPR001584">
    <property type="entry name" value="Integrase_cat-core"/>
</dbReference>
<dbReference type="InterPro" id="IPR001598">
    <property type="entry name" value="Transposase_IS30_CS"/>
</dbReference>
<dbReference type="Pfam" id="PF13936">
    <property type="entry name" value="HTH_38"/>
    <property type="match status" value="1"/>
</dbReference>
<dbReference type="Proteomes" id="UP000229385">
    <property type="component" value="Unassembled WGS sequence"/>
</dbReference>
<keyword evidence="4" id="KW-0238">DNA-binding</keyword>
<dbReference type="PROSITE" id="PS01043">
    <property type="entry name" value="TRANSPOSASE_IS30"/>
    <property type="match status" value="1"/>
</dbReference>
<evidence type="ECO:0000313" key="8">
    <source>
        <dbReference type="Proteomes" id="UP000229385"/>
    </source>
</evidence>